<evidence type="ECO:0000256" key="1">
    <source>
        <dbReference type="ARBA" id="ARBA00022723"/>
    </source>
</evidence>
<dbReference type="GO" id="GO:0005634">
    <property type="term" value="C:nucleus"/>
    <property type="evidence" value="ECO:0007669"/>
    <property type="project" value="TreeGrafter"/>
</dbReference>
<keyword evidence="1" id="KW-0479">Metal-binding</keyword>
<dbReference type="InterPro" id="IPR013083">
    <property type="entry name" value="Znf_RING/FYVE/PHD"/>
</dbReference>
<feature type="region of interest" description="Disordered" evidence="4">
    <location>
        <begin position="224"/>
        <end position="283"/>
    </location>
</feature>
<reference evidence="6" key="1">
    <citation type="journal article" date="2020" name="Nature">
        <title>Giant virus diversity and host interactions through global metagenomics.</title>
        <authorList>
            <person name="Schulz F."/>
            <person name="Roux S."/>
            <person name="Paez-Espino D."/>
            <person name="Jungbluth S."/>
            <person name="Walsh D.A."/>
            <person name="Denef V.J."/>
            <person name="McMahon K.D."/>
            <person name="Konstantinidis K.T."/>
            <person name="Eloe-Fadrosh E.A."/>
            <person name="Kyrpides N.C."/>
            <person name="Woyke T."/>
        </authorList>
    </citation>
    <scope>NUCLEOTIDE SEQUENCE</scope>
    <source>
        <strain evidence="6">GVMAG-S-1101182-85</strain>
    </source>
</reference>
<evidence type="ECO:0000256" key="4">
    <source>
        <dbReference type="SAM" id="MobiDB-lite"/>
    </source>
</evidence>
<accession>A0A6C0K877</accession>
<evidence type="ECO:0000313" key="6">
    <source>
        <dbReference type="EMBL" id="QHU14255.1"/>
    </source>
</evidence>
<dbReference type="SUPFAM" id="SSF57850">
    <property type="entry name" value="RING/U-box"/>
    <property type="match status" value="1"/>
</dbReference>
<dbReference type="Gene3D" id="3.30.40.10">
    <property type="entry name" value="Zinc/RING finger domain, C3HC4 (zinc finger)"/>
    <property type="match status" value="1"/>
</dbReference>
<sequence>MNHSFFSATATVMSGSQSYQTIYGSVLLDDIHNYFPDLLYRSDRFRTLPQVFAYVHRQIDENFNLAARGRRFYQESAVQMQPQAHSTYFVPTPMVVQPTMPNQSVRVDLDVEPLTSLAELTALLPLIQRFIGPGPGLTTQMRPRQEDVVVHASNEVIQRASTERTLEHDSEEFCAICQDEMHTGELVRQLTVCRHEFHRSCIDNWLLNRSVRCPTCRFDVRETGRTSSTVRSPLLAPAAPSAGPTGPAFSLGSTGPATSGPGPAGPTVPQMMRSPSAPSTTPR</sequence>
<protein>
    <recommendedName>
        <fullName evidence="5">RING-type domain-containing protein</fullName>
    </recommendedName>
</protein>
<dbReference type="EMBL" id="MN740837">
    <property type="protein sequence ID" value="QHU14255.1"/>
    <property type="molecule type" value="Genomic_DNA"/>
</dbReference>
<dbReference type="Pfam" id="PF13639">
    <property type="entry name" value="zf-RING_2"/>
    <property type="match status" value="1"/>
</dbReference>
<name>A0A6C0K877_9ZZZZ</name>
<dbReference type="GO" id="GO:0061630">
    <property type="term" value="F:ubiquitin protein ligase activity"/>
    <property type="evidence" value="ECO:0007669"/>
    <property type="project" value="TreeGrafter"/>
</dbReference>
<evidence type="ECO:0000259" key="5">
    <source>
        <dbReference type="PROSITE" id="PS50089"/>
    </source>
</evidence>
<keyword evidence="3" id="KW-0862">Zinc</keyword>
<dbReference type="GO" id="GO:0006511">
    <property type="term" value="P:ubiquitin-dependent protein catabolic process"/>
    <property type="evidence" value="ECO:0007669"/>
    <property type="project" value="TreeGrafter"/>
</dbReference>
<feature type="domain" description="RING-type" evidence="5">
    <location>
        <begin position="174"/>
        <end position="217"/>
    </location>
</feature>
<organism evidence="6">
    <name type="scientific">viral metagenome</name>
    <dbReference type="NCBI Taxonomy" id="1070528"/>
    <lineage>
        <taxon>unclassified sequences</taxon>
        <taxon>metagenomes</taxon>
        <taxon>organismal metagenomes</taxon>
    </lineage>
</organism>
<dbReference type="CDD" id="cd16454">
    <property type="entry name" value="RING-H2_PA-TM-RING"/>
    <property type="match status" value="1"/>
</dbReference>
<dbReference type="InterPro" id="IPR001841">
    <property type="entry name" value="Znf_RING"/>
</dbReference>
<evidence type="ECO:0000256" key="3">
    <source>
        <dbReference type="ARBA" id="ARBA00022833"/>
    </source>
</evidence>
<dbReference type="AlphaFoldDB" id="A0A6C0K877"/>
<dbReference type="InterPro" id="IPR051834">
    <property type="entry name" value="RING_finger_E3_ligase"/>
</dbReference>
<evidence type="ECO:0000256" key="2">
    <source>
        <dbReference type="ARBA" id="ARBA00022771"/>
    </source>
</evidence>
<feature type="compositionally biased region" description="Low complexity" evidence="4">
    <location>
        <begin position="232"/>
        <end position="267"/>
    </location>
</feature>
<dbReference type="PANTHER" id="PTHR45931:SF3">
    <property type="entry name" value="RING ZINC FINGER-CONTAINING PROTEIN"/>
    <property type="match status" value="1"/>
</dbReference>
<dbReference type="PANTHER" id="PTHR45931">
    <property type="entry name" value="SI:CH211-59O9.10"/>
    <property type="match status" value="1"/>
</dbReference>
<dbReference type="SMART" id="SM00184">
    <property type="entry name" value="RING"/>
    <property type="match status" value="1"/>
</dbReference>
<keyword evidence="2" id="KW-0863">Zinc-finger</keyword>
<proteinExistence type="predicted"/>
<dbReference type="PROSITE" id="PS50089">
    <property type="entry name" value="ZF_RING_2"/>
    <property type="match status" value="1"/>
</dbReference>
<dbReference type="GO" id="GO:0008270">
    <property type="term" value="F:zinc ion binding"/>
    <property type="evidence" value="ECO:0007669"/>
    <property type="project" value="UniProtKB-KW"/>
</dbReference>